<feature type="domain" description="LysM" evidence="1">
    <location>
        <begin position="147"/>
        <end position="191"/>
    </location>
</feature>
<dbReference type="CDD" id="cd00118">
    <property type="entry name" value="LysM"/>
    <property type="match status" value="2"/>
</dbReference>
<dbReference type="PROSITE" id="PS51782">
    <property type="entry name" value="LYSM"/>
    <property type="match status" value="2"/>
</dbReference>
<dbReference type="AlphaFoldDB" id="A0A1F6XFH7"/>
<dbReference type="Proteomes" id="UP000179381">
    <property type="component" value="Unassembled WGS sequence"/>
</dbReference>
<dbReference type="PANTHER" id="PTHR21666">
    <property type="entry name" value="PEPTIDASE-RELATED"/>
    <property type="match status" value="1"/>
</dbReference>
<dbReference type="PANTHER" id="PTHR21666:SF270">
    <property type="entry name" value="MUREIN HYDROLASE ACTIVATOR ENVC"/>
    <property type="match status" value="1"/>
</dbReference>
<sequence length="334" mass="34440">MPVFAGILSFLGNQVAANNPETIYGVMEDTNSQTMALLEAGFSADSVFGGGKSEKNEAKIDENVDAHISGNALLPQTTSTASTGSAVGGALSFDDVSVYVVRAGDTVGQIAEMFDVSTDTILSANDLPKGAKLKVGDILLVLPFSGVEHTVKNGETLQGIANLYKVGIDDILLSNDIESGAKLTIGEKLMIPGANIPNAPKKVSTGVAWGGTSQTALKDASGYFINPLPGARRMRGITATHRGVDLAKPTGTPIYAAAAGVVTFARGGWNGGYGVLTIVSHSNGTQTLYAHQSRLSTSVGAQVSQGETIGYVGSTGRSTGPHLHFEVKGAKNPF</sequence>
<name>A0A1F6XFH7_9BACT</name>
<dbReference type="Gene3D" id="3.10.350.10">
    <property type="entry name" value="LysM domain"/>
    <property type="match status" value="2"/>
</dbReference>
<dbReference type="CDD" id="cd12797">
    <property type="entry name" value="M23_peptidase"/>
    <property type="match status" value="1"/>
</dbReference>
<proteinExistence type="predicted"/>
<dbReference type="SUPFAM" id="SSF54106">
    <property type="entry name" value="LysM domain"/>
    <property type="match status" value="2"/>
</dbReference>
<dbReference type="EMBL" id="MFVH01000001">
    <property type="protein sequence ID" value="OGI92732.1"/>
    <property type="molecule type" value="Genomic_DNA"/>
</dbReference>
<dbReference type="SUPFAM" id="SSF51261">
    <property type="entry name" value="Duplicated hybrid motif"/>
    <property type="match status" value="1"/>
</dbReference>
<gene>
    <name evidence="2" type="ORF">A2933_00745</name>
</gene>
<dbReference type="InterPro" id="IPR016047">
    <property type="entry name" value="M23ase_b-sheet_dom"/>
</dbReference>
<comment type="caution">
    <text evidence="2">The sequence shown here is derived from an EMBL/GenBank/DDBJ whole genome shotgun (WGS) entry which is preliminary data.</text>
</comment>
<dbReference type="InterPro" id="IPR018392">
    <property type="entry name" value="LysM"/>
</dbReference>
<evidence type="ECO:0000259" key="1">
    <source>
        <dbReference type="PROSITE" id="PS51782"/>
    </source>
</evidence>
<reference evidence="2 3" key="1">
    <citation type="journal article" date="2016" name="Nat. Commun.">
        <title>Thousands of microbial genomes shed light on interconnected biogeochemical processes in an aquifer system.</title>
        <authorList>
            <person name="Anantharaman K."/>
            <person name="Brown C.T."/>
            <person name="Hug L.A."/>
            <person name="Sharon I."/>
            <person name="Castelle C.J."/>
            <person name="Probst A.J."/>
            <person name="Thomas B.C."/>
            <person name="Singh A."/>
            <person name="Wilkins M.J."/>
            <person name="Karaoz U."/>
            <person name="Brodie E.L."/>
            <person name="Williams K.H."/>
            <person name="Hubbard S.S."/>
            <person name="Banfield J.F."/>
        </authorList>
    </citation>
    <scope>NUCLEOTIDE SEQUENCE [LARGE SCALE GENOMIC DNA]</scope>
</reference>
<dbReference type="Gene3D" id="2.70.70.10">
    <property type="entry name" value="Glucose Permease (Domain IIA)"/>
    <property type="match status" value="1"/>
</dbReference>
<evidence type="ECO:0000313" key="2">
    <source>
        <dbReference type="EMBL" id="OGI92732.1"/>
    </source>
</evidence>
<accession>A0A1F6XFH7</accession>
<feature type="domain" description="LysM" evidence="1">
    <location>
        <begin position="97"/>
        <end position="141"/>
    </location>
</feature>
<protein>
    <recommendedName>
        <fullName evidence="1">LysM domain-containing protein</fullName>
    </recommendedName>
</protein>
<dbReference type="SMART" id="SM00257">
    <property type="entry name" value="LysM"/>
    <property type="match status" value="2"/>
</dbReference>
<dbReference type="Pfam" id="PF01551">
    <property type="entry name" value="Peptidase_M23"/>
    <property type="match status" value="1"/>
</dbReference>
<dbReference type="GO" id="GO:0004222">
    <property type="term" value="F:metalloendopeptidase activity"/>
    <property type="evidence" value="ECO:0007669"/>
    <property type="project" value="TreeGrafter"/>
</dbReference>
<organism evidence="2 3">
    <name type="scientific">Candidatus Nomurabacteria bacterium RIFCSPLOWO2_01_FULL_46_18</name>
    <dbReference type="NCBI Taxonomy" id="1801783"/>
    <lineage>
        <taxon>Bacteria</taxon>
        <taxon>Candidatus Nomuraibacteriota</taxon>
    </lineage>
</organism>
<dbReference type="InterPro" id="IPR050570">
    <property type="entry name" value="Cell_wall_metabolism_enzyme"/>
</dbReference>
<dbReference type="InterPro" id="IPR011055">
    <property type="entry name" value="Dup_hybrid_motif"/>
</dbReference>
<dbReference type="Pfam" id="PF01476">
    <property type="entry name" value="LysM"/>
    <property type="match status" value="2"/>
</dbReference>
<dbReference type="InterPro" id="IPR036779">
    <property type="entry name" value="LysM_dom_sf"/>
</dbReference>
<evidence type="ECO:0000313" key="3">
    <source>
        <dbReference type="Proteomes" id="UP000179381"/>
    </source>
</evidence>